<proteinExistence type="predicted"/>
<organism evidence="1 2">
    <name type="scientific">Kitasatospora cheerisanensis KCTC 2395</name>
    <dbReference type="NCBI Taxonomy" id="1348663"/>
    <lineage>
        <taxon>Bacteria</taxon>
        <taxon>Bacillati</taxon>
        <taxon>Actinomycetota</taxon>
        <taxon>Actinomycetes</taxon>
        <taxon>Kitasatosporales</taxon>
        <taxon>Streptomycetaceae</taxon>
        <taxon>Kitasatospora</taxon>
    </lineage>
</organism>
<dbReference type="eggNOG" id="ENOG5032GXY">
    <property type="taxonomic scope" value="Bacteria"/>
</dbReference>
<dbReference type="Proteomes" id="UP000027178">
    <property type="component" value="Unassembled WGS sequence"/>
</dbReference>
<dbReference type="HOGENOM" id="CLU_1052839_0_0_11"/>
<reference evidence="1 2" key="1">
    <citation type="submission" date="2014-05" db="EMBL/GenBank/DDBJ databases">
        <title>Draft Genome Sequence of Kitasatospora cheerisanensis KCTC 2395.</title>
        <authorList>
            <person name="Nam D.H."/>
        </authorList>
    </citation>
    <scope>NUCLEOTIDE SEQUENCE [LARGE SCALE GENOMIC DNA]</scope>
    <source>
        <strain evidence="1 2">KCTC 2395</strain>
    </source>
</reference>
<dbReference type="OrthoDB" id="3868246at2"/>
<comment type="caution">
    <text evidence="1">The sequence shown here is derived from an EMBL/GenBank/DDBJ whole genome shotgun (WGS) entry which is preliminary data.</text>
</comment>
<dbReference type="AlphaFoldDB" id="A0A066YXI8"/>
<gene>
    <name evidence="1" type="ORF">KCH_20650</name>
</gene>
<protein>
    <submittedName>
        <fullName evidence="1">Uncharacterized protein</fullName>
    </submittedName>
</protein>
<dbReference type="PATRIC" id="fig|1348663.4.peg.1994"/>
<name>A0A066YXI8_9ACTN</name>
<accession>A0A066YXI8</accession>
<evidence type="ECO:0000313" key="2">
    <source>
        <dbReference type="Proteomes" id="UP000027178"/>
    </source>
</evidence>
<evidence type="ECO:0000313" key="1">
    <source>
        <dbReference type="EMBL" id="KDN86248.1"/>
    </source>
</evidence>
<dbReference type="RefSeq" id="WP_035861425.1">
    <property type="nucleotide sequence ID" value="NZ_KK853997.1"/>
</dbReference>
<keyword evidence="2" id="KW-1185">Reference proteome</keyword>
<sequence>MQIGRSAWWGGLRFDVKSATFTPGQGGEYTLALDTTVTNTFTATAIHNWPELAVDLAGTPTAGDPGNAVPPVPGASNPLPITFRGYADQGHPFTFDGASLVLGGAGTAQGVVPLGQGGRAAVSLKPVDLKLSGTSLTSGRLTLDLKSAQLRADFGDGNGITTLRPGQRAVLVVFDLKGAVGPAGMAVDGTALRLKLPNGQEVGPTAAPIEAIYPDRPLRQDQAAWFVFGGATDGDYTFSVTDAPNPAGAVELTASGLAGSGPLS</sequence>
<dbReference type="EMBL" id="JNBY01000073">
    <property type="protein sequence ID" value="KDN86248.1"/>
    <property type="molecule type" value="Genomic_DNA"/>
</dbReference>